<evidence type="ECO:0000256" key="9">
    <source>
        <dbReference type="SAM" id="Phobius"/>
    </source>
</evidence>
<dbReference type="Pfam" id="PF00067">
    <property type="entry name" value="p450"/>
    <property type="match status" value="1"/>
</dbReference>
<evidence type="ECO:0000256" key="1">
    <source>
        <dbReference type="ARBA" id="ARBA00001971"/>
    </source>
</evidence>
<dbReference type="Gene3D" id="3.40.50.1240">
    <property type="entry name" value="Phosphoglycerate mutase-like"/>
    <property type="match status" value="1"/>
</dbReference>
<reference evidence="10" key="1">
    <citation type="submission" date="2022-10" db="EMBL/GenBank/DDBJ databases">
        <title>Tapping the CABI collections for fungal endophytes: first genome assemblies for Collariella, Neodidymelliopsis, Ascochyta clinopodiicola, Didymella pomorum, Didymosphaeria variabile, Neocosmospora piperis and Neocucurbitaria cava.</title>
        <authorList>
            <person name="Hill R."/>
        </authorList>
    </citation>
    <scope>NUCLEOTIDE SEQUENCE</scope>
    <source>
        <strain evidence="10">IMI 356814</strain>
    </source>
</reference>
<dbReference type="GO" id="GO:0020037">
    <property type="term" value="F:heme binding"/>
    <property type="evidence" value="ECO:0007669"/>
    <property type="project" value="InterPro"/>
</dbReference>
<dbReference type="PANTHER" id="PTHR24305:SF107">
    <property type="entry name" value="P450, PUTATIVE (EUROFUNG)-RELATED"/>
    <property type="match status" value="1"/>
</dbReference>
<dbReference type="SUPFAM" id="SSF53254">
    <property type="entry name" value="Phosphoglycerate mutase-like"/>
    <property type="match status" value="1"/>
</dbReference>
<evidence type="ECO:0000256" key="2">
    <source>
        <dbReference type="ARBA" id="ARBA00005179"/>
    </source>
</evidence>
<dbReference type="GO" id="GO:0016705">
    <property type="term" value="F:oxidoreductase activity, acting on paired donors, with incorporation or reduction of molecular oxygen"/>
    <property type="evidence" value="ECO:0007669"/>
    <property type="project" value="InterPro"/>
</dbReference>
<keyword evidence="9" id="KW-0472">Membrane</keyword>
<keyword evidence="9" id="KW-1133">Transmembrane helix</keyword>
<dbReference type="InterPro" id="IPR002401">
    <property type="entry name" value="Cyt_P450_E_grp-I"/>
</dbReference>
<dbReference type="AlphaFoldDB" id="A0A9W8YCT3"/>
<dbReference type="Proteomes" id="UP001140560">
    <property type="component" value="Unassembled WGS sequence"/>
</dbReference>
<feature type="binding site" description="axial binding residue" evidence="8">
    <location>
        <position position="471"/>
    </location>
    <ligand>
        <name>heme</name>
        <dbReference type="ChEBI" id="CHEBI:30413"/>
    </ligand>
    <ligandPart>
        <name>Fe</name>
        <dbReference type="ChEBI" id="CHEBI:18248"/>
    </ligandPart>
</feature>
<dbReference type="PRINTS" id="PR00385">
    <property type="entry name" value="P450"/>
</dbReference>
<dbReference type="GO" id="GO:0005506">
    <property type="term" value="F:iron ion binding"/>
    <property type="evidence" value="ECO:0007669"/>
    <property type="project" value="InterPro"/>
</dbReference>
<evidence type="ECO:0000256" key="5">
    <source>
        <dbReference type="ARBA" id="ARBA00023002"/>
    </source>
</evidence>
<evidence type="ECO:0000256" key="4">
    <source>
        <dbReference type="ARBA" id="ARBA00022723"/>
    </source>
</evidence>
<dbReference type="CDD" id="cd11051">
    <property type="entry name" value="CYP59-like"/>
    <property type="match status" value="1"/>
</dbReference>
<keyword evidence="5" id="KW-0560">Oxidoreductase</keyword>
<proteinExistence type="predicted"/>
<comment type="cofactor">
    <cofactor evidence="1 8">
        <name>heme</name>
        <dbReference type="ChEBI" id="CHEBI:30413"/>
    </cofactor>
</comment>
<keyword evidence="4 8" id="KW-0479">Metal-binding</keyword>
<dbReference type="InterPro" id="IPR029033">
    <property type="entry name" value="His_PPase_superfam"/>
</dbReference>
<evidence type="ECO:0000313" key="10">
    <source>
        <dbReference type="EMBL" id="KAJ4374227.1"/>
    </source>
</evidence>
<name>A0A9W8YCT3_9PLEO</name>
<dbReference type="InterPro" id="IPR001128">
    <property type="entry name" value="Cyt_P450"/>
</dbReference>
<evidence type="ECO:0000256" key="8">
    <source>
        <dbReference type="PIRSR" id="PIRSR602401-1"/>
    </source>
</evidence>
<keyword evidence="9" id="KW-0812">Transmembrane</keyword>
<dbReference type="PANTHER" id="PTHR24305">
    <property type="entry name" value="CYTOCHROME P450"/>
    <property type="match status" value="1"/>
</dbReference>
<evidence type="ECO:0000256" key="6">
    <source>
        <dbReference type="ARBA" id="ARBA00023004"/>
    </source>
</evidence>
<protein>
    <recommendedName>
        <fullName evidence="12">Cytochrome P450</fullName>
    </recommendedName>
</protein>
<dbReference type="OrthoDB" id="10262962at2759"/>
<accession>A0A9W8YCT3</accession>
<dbReference type="Gene3D" id="1.10.630.10">
    <property type="entry name" value="Cytochrome P450"/>
    <property type="match status" value="1"/>
</dbReference>
<keyword evidence="3 8" id="KW-0349">Heme</keyword>
<organism evidence="10 11">
    <name type="scientific">Neocucurbitaria cava</name>
    <dbReference type="NCBI Taxonomy" id="798079"/>
    <lineage>
        <taxon>Eukaryota</taxon>
        <taxon>Fungi</taxon>
        <taxon>Dikarya</taxon>
        <taxon>Ascomycota</taxon>
        <taxon>Pezizomycotina</taxon>
        <taxon>Dothideomycetes</taxon>
        <taxon>Pleosporomycetidae</taxon>
        <taxon>Pleosporales</taxon>
        <taxon>Pleosporineae</taxon>
        <taxon>Cucurbitariaceae</taxon>
        <taxon>Neocucurbitaria</taxon>
    </lineage>
</organism>
<evidence type="ECO:0000313" key="11">
    <source>
        <dbReference type="Proteomes" id="UP001140560"/>
    </source>
</evidence>
<dbReference type="InterPro" id="IPR050121">
    <property type="entry name" value="Cytochrome_P450_monoxygenase"/>
</dbReference>
<comment type="pathway">
    <text evidence="2">Secondary metabolite biosynthesis.</text>
</comment>
<dbReference type="EMBL" id="JAPEUY010000004">
    <property type="protein sequence ID" value="KAJ4374227.1"/>
    <property type="molecule type" value="Genomic_DNA"/>
</dbReference>
<keyword evidence="11" id="KW-1185">Reference proteome</keyword>
<dbReference type="InterPro" id="IPR036396">
    <property type="entry name" value="Cyt_P450_sf"/>
</dbReference>
<feature type="transmembrane region" description="Helical" evidence="9">
    <location>
        <begin position="7"/>
        <end position="26"/>
    </location>
</feature>
<dbReference type="GO" id="GO:0004497">
    <property type="term" value="F:monooxygenase activity"/>
    <property type="evidence" value="ECO:0007669"/>
    <property type="project" value="UniProtKB-KW"/>
</dbReference>
<comment type="caution">
    <text evidence="10">The sequence shown here is derived from an EMBL/GenBank/DDBJ whole genome shotgun (WGS) entry which is preliminary data.</text>
</comment>
<keyword evidence="6 8" id="KW-0408">Iron</keyword>
<dbReference type="PRINTS" id="PR00463">
    <property type="entry name" value="EP450I"/>
</dbReference>
<evidence type="ECO:0000256" key="7">
    <source>
        <dbReference type="ARBA" id="ARBA00023033"/>
    </source>
</evidence>
<evidence type="ECO:0008006" key="12">
    <source>
        <dbReference type="Google" id="ProtNLM"/>
    </source>
</evidence>
<keyword evidence="7" id="KW-0503">Monooxygenase</keyword>
<dbReference type="SUPFAM" id="SSF48264">
    <property type="entry name" value="Cytochrome P450"/>
    <property type="match status" value="1"/>
</dbReference>
<sequence length="1002" mass="112852">MGLFRDYAIVTTIASILAVWLAGKVFKVLMERKKVISKLPGPPFNSFLGHLISVGKVAVKLPQRAHPHLLVVNLIREYNLPPIWYMDNRPAASDVVMIISDPEVAREISESALPKHPSLTNVIEPLAGKMSILTTEGQLWKKWRSVFNPGFSIQQVVSQVPAIVECAEAFINILDQHASADRVFRLEEETTKITIDVIGRVVCDHDFKTLTTDNEFMQTMRKTLSWMPNQQSMNPFHRNHPLRPIMWKYYKWKMDKYIGKVLDERFALREASVPKKAKKKTGIDLAIEEYFKENGQDVDSQNVTMDAEFRRFAIDNLLILLFAGHDTTASTLCYCYHLLHKHPEVLAKLRQELDDVFDAGISATQQLKDSPYLINKCEYTLAVIKEVLRLWPPASAVRSGSKTYFVKDPVSGEMLPTEGMVVWTPSICLGRNAELWGPDVDEFKPERFLPENADKVPPHAWRPFEKGPRNCIGQELALIEMKVLLALTVREFDIRAAYDELEALSKDGSLWAQDSSFRNGPQEVFGDEMYQILLAAAKPREVAKTDSVNLSWYAPKKSWINDLSQVLNGTGTNGFVFSGSQLPKGVKYGTYNWCNMPHVRKEEYPKAGKEYELMYVEVIHRHHKRTPYASNTFPKESYGWQCDDQGLFYYGQPLNPAGNESSSTYWSVYTSETNPFAQTGFNGSCQFPQITRQGLDDSWQHGKDLYGVYHDLLHFLPNDMSNKVTYRVTNNVITSQVAGMLIDGMYAPKGDVPLKIQPTGIDSLEPQYTCAKASTLYSSYGVGSTASNWTAHLTSAKPLFASLDAISGIATDSTDWHKSFDHYYDNLSARQCHAKPLPCNINDTTSCVTQDQANTVYRLGQYEYSFIYRDSPQSLAAAVGSYGVFFAELAQNIRSAATGKDHVMYRHNVAHDGSVSRVLSILQVEQMVWVGMGSEVVFEIYQKKDGYGGKKKYIRILWGGQVLRSSNPSLGQVDMLDLDVFLSYVDGLVGGKAGKVVDFCTS</sequence>
<evidence type="ECO:0000256" key="3">
    <source>
        <dbReference type="ARBA" id="ARBA00022617"/>
    </source>
</evidence>
<gene>
    <name evidence="10" type="ORF">N0V83_002968</name>
</gene>